<feature type="region of interest" description="Disordered" evidence="1">
    <location>
        <begin position="497"/>
        <end position="516"/>
    </location>
</feature>
<feature type="compositionally biased region" description="Polar residues" evidence="1">
    <location>
        <begin position="363"/>
        <end position="377"/>
    </location>
</feature>
<dbReference type="InterPro" id="IPR032675">
    <property type="entry name" value="LRR_dom_sf"/>
</dbReference>
<name>A0A443I7P5_BYSSP</name>
<dbReference type="RefSeq" id="XP_028489765.1">
    <property type="nucleotide sequence ID" value="XM_028629649.1"/>
</dbReference>
<feature type="region of interest" description="Disordered" evidence="1">
    <location>
        <begin position="363"/>
        <end position="412"/>
    </location>
</feature>
<feature type="compositionally biased region" description="Polar residues" evidence="1">
    <location>
        <begin position="636"/>
        <end position="646"/>
    </location>
</feature>
<dbReference type="SUPFAM" id="SSF81383">
    <property type="entry name" value="F-box domain"/>
    <property type="match status" value="1"/>
</dbReference>
<dbReference type="Pfam" id="PF12937">
    <property type="entry name" value="F-box-like"/>
    <property type="match status" value="1"/>
</dbReference>
<dbReference type="GeneID" id="39598926"/>
<reference evidence="3 4" key="1">
    <citation type="journal article" date="2018" name="Front. Microbiol.">
        <title>Genomic and genetic insights into a cosmopolitan fungus, Paecilomyces variotii (Eurotiales).</title>
        <authorList>
            <person name="Urquhart A.S."/>
            <person name="Mondo S.J."/>
            <person name="Makela M.R."/>
            <person name="Hane J.K."/>
            <person name="Wiebenga A."/>
            <person name="He G."/>
            <person name="Mihaltcheva S."/>
            <person name="Pangilinan J."/>
            <person name="Lipzen A."/>
            <person name="Barry K."/>
            <person name="de Vries R.P."/>
            <person name="Grigoriev I.V."/>
            <person name="Idnurm A."/>
        </authorList>
    </citation>
    <scope>NUCLEOTIDE SEQUENCE [LARGE SCALE GENOMIC DNA]</scope>
    <source>
        <strain evidence="3 4">CBS 101075</strain>
    </source>
</reference>
<comment type="caution">
    <text evidence="3">The sequence shown here is derived from an EMBL/GenBank/DDBJ whole genome shotgun (WGS) entry which is preliminary data.</text>
</comment>
<keyword evidence="4" id="KW-1185">Reference proteome</keyword>
<feature type="domain" description="F-box" evidence="2">
    <location>
        <begin position="28"/>
        <end position="70"/>
    </location>
</feature>
<feature type="compositionally biased region" description="Polar residues" evidence="1">
    <location>
        <begin position="383"/>
        <end position="400"/>
    </location>
</feature>
<dbReference type="CDD" id="cd09917">
    <property type="entry name" value="F-box_SF"/>
    <property type="match status" value="1"/>
</dbReference>
<dbReference type="Gene3D" id="3.80.10.10">
    <property type="entry name" value="Ribonuclease Inhibitor"/>
    <property type="match status" value="1"/>
</dbReference>
<dbReference type="STRING" id="264951.A0A443I7P5"/>
<evidence type="ECO:0000259" key="2">
    <source>
        <dbReference type="Pfam" id="PF12937"/>
    </source>
</evidence>
<dbReference type="InterPro" id="IPR001810">
    <property type="entry name" value="F-box_dom"/>
</dbReference>
<accession>A0A443I7P5</accession>
<proteinExistence type="predicted"/>
<dbReference type="AlphaFoldDB" id="A0A443I7P5"/>
<evidence type="ECO:0000256" key="1">
    <source>
        <dbReference type="SAM" id="MobiDB-lite"/>
    </source>
</evidence>
<dbReference type="Proteomes" id="UP000283841">
    <property type="component" value="Unassembled WGS sequence"/>
</dbReference>
<protein>
    <recommendedName>
        <fullName evidence="2">F-box domain-containing protein</fullName>
    </recommendedName>
</protein>
<organism evidence="3 4">
    <name type="scientific">Byssochlamys spectabilis</name>
    <name type="common">Paecilomyces variotii</name>
    <dbReference type="NCBI Taxonomy" id="264951"/>
    <lineage>
        <taxon>Eukaryota</taxon>
        <taxon>Fungi</taxon>
        <taxon>Dikarya</taxon>
        <taxon>Ascomycota</taxon>
        <taxon>Pezizomycotina</taxon>
        <taxon>Eurotiomycetes</taxon>
        <taxon>Eurotiomycetidae</taxon>
        <taxon>Eurotiales</taxon>
        <taxon>Thermoascaceae</taxon>
        <taxon>Paecilomyces</taxon>
    </lineage>
</organism>
<evidence type="ECO:0000313" key="4">
    <source>
        <dbReference type="Proteomes" id="UP000283841"/>
    </source>
</evidence>
<feature type="region of interest" description="Disordered" evidence="1">
    <location>
        <begin position="594"/>
        <end position="687"/>
    </location>
</feature>
<dbReference type="VEuPathDB" id="FungiDB:C8Q69DRAFT_453751"/>
<gene>
    <name evidence="3" type="ORF">C8Q69DRAFT_453751</name>
</gene>
<dbReference type="EMBL" id="RCNU01000001">
    <property type="protein sequence ID" value="RWR00121.1"/>
    <property type="molecule type" value="Genomic_DNA"/>
</dbReference>
<evidence type="ECO:0000313" key="3">
    <source>
        <dbReference type="EMBL" id="RWR00121.1"/>
    </source>
</evidence>
<sequence>MAAVNRNMFDASVSADPPHARGATVMILPLNLIAQIISHLDNPADLARVCRTCRVLNYMALPQLYRNLTLTSYDKIRYRDEQPEGWGGASPFSMGLNAVVTRPHAELVRSMTLRGEWRELELQEHARVGRVPDSSMMLNIAVRAAIDRMAELESFSWELNTKLLETVYQGLAQRPKLTSLTIRFPSSRHPRPTTVIPPMPHLRSLKVTDIDPLCYPDDLSTLLLRSRKLEELKMHWSPRMREAQEPSVMLHDYFRKCIAAKSPLKVKRLALQNLYALHTEEFRTAFDQNAVEEITVLNSPGVDIHTNSFVDNSWTSRPPDENFSLKSLRHDHISRNDCEFLAKCSGLERLYFVNAIRGPSDYINTPRPSAGSASAMTPPTLENAPSSPNGATGTAAGSTDSPHPQSPPNPQHLVRHLYLNNVTTYHGSTLRHLLLSSRWPLSSNAIARVVRSCPNLTQLAFAPESSSLDVLAILIPFLQNLLALRLLIPTDAPPRSAAGGLPGHAPNGGSSNSKRSAPFQTLADIVEMDDAVHIEMMSSVFTDQEMNGKLKVIGIGWKAFELGGFYTVPAASVQDVSRLYPASVSGAASLGQQRIIPVDSPGQPGISPTSATRPDREAVTVPSTATPFPDSPVTRPANSTVPSPKSSLGKHPRSADSLSLLPDQKRPSVHDSAISCGNPISSSVTGPEGQKLIWRRRVRRVGWEVLRNWEIWSLDVQEM</sequence>
<dbReference type="InterPro" id="IPR036047">
    <property type="entry name" value="F-box-like_dom_sf"/>
</dbReference>